<reference evidence="7 8" key="1">
    <citation type="submission" date="2024-06" db="EMBL/GenBank/DDBJ databases">
        <authorList>
            <person name="Kaempfer P."/>
            <person name="Viver T."/>
        </authorList>
    </citation>
    <scope>NUCLEOTIDE SEQUENCE [LARGE SCALE GENOMIC DNA]</scope>
    <source>
        <strain evidence="7 8">ST-87</strain>
    </source>
</reference>
<evidence type="ECO:0000256" key="4">
    <source>
        <dbReference type="ARBA" id="ARBA00022741"/>
    </source>
</evidence>
<dbReference type="PANTHER" id="PTHR34139">
    <property type="entry name" value="UPF0331 PROTEIN MJ0127"/>
    <property type="match status" value="1"/>
</dbReference>
<dbReference type="EMBL" id="JBELQA010000003">
    <property type="protein sequence ID" value="MFL9830490.1"/>
    <property type="molecule type" value="Genomic_DNA"/>
</dbReference>
<name>A0ABW8XTN4_9FLAO</name>
<dbReference type="Proteomes" id="UP001629260">
    <property type="component" value="Unassembled WGS sequence"/>
</dbReference>
<keyword evidence="2" id="KW-1277">Toxin-antitoxin system</keyword>
<dbReference type="InterPro" id="IPR037038">
    <property type="entry name" value="HepT-like_sf"/>
</dbReference>
<evidence type="ECO:0000256" key="5">
    <source>
        <dbReference type="ARBA" id="ARBA00022801"/>
    </source>
</evidence>
<comment type="similarity">
    <text evidence="6">Belongs to the HepT RNase toxin family.</text>
</comment>
<keyword evidence="5" id="KW-0378">Hydrolase</keyword>
<gene>
    <name evidence="7" type="ORF">ABS764_06450</name>
</gene>
<dbReference type="Gene3D" id="1.20.120.580">
    <property type="entry name" value="bsu32300-like"/>
    <property type="match status" value="1"/>
</dbReference>
<keyword evidence="1" id="KW-0597">Phosphoprotein</keyword>
<dbReference type="Pfam" id="PF01934">
    <property type="entry name" value="HepT-like"/>
    <property type="match status" value="1"/>
</dbReference>
<evidence type="ECO:0000313" key="8">
    <source>
        <dbReference type="Proteomes" id="UP001629260"/>
    </source>
</evidence>
<evidence type="ECO:0000256" key="1">
    <source>
        <dbReference type="ARBA" id="ARBA00022553"/>
    </source>
</evidence>
<sequence length="117" mass="13837">MDERILKWLYDIKLCIDEIDSFFQEEQKDFFKYKKNLMLKRAIERNLEIIGEAVNRIITRDNLFTEKISNAKAIIGLRNQVIHAYDNISDENIWSILTNHLPKLKGEVDALIKQGEK</sequence>
<evidence type="ECO:0000256" key="3">
    <source>
        <dbReference type="ARBA" id="ARBA00022722"/>
    </source>
</evidence>
<evidence type="ECO:0000313" key="7">
    <source>
        <dbReference type="EMBL" id="MFL9830490.1"/>
    </source>
</evidence>
<evidence type="ECO:0000256" key="6">
    <source>
        <dbReference type="ARBA" id="ARBA00024207"/>
    </source>
</evidence>
<accession>A0ABW8XTN4</accession>
<keyword evidence="3" id="KW-0540">Nuclease</keyword>
<dbReference type="PANTHER" id="PTHR34139:SF1">
    <property type="entry name" value="RNASE MJ1380-RELATED"/>
    <property type="match status" value="1"/>
</dbReference>
<organism evidence="7 8">
    <name type="scientific">Flavobacterium plantiphilum</name>
    <dbReference type="NCBI Taxonomy" id="3163297"/>
    <lineage>
        <taxon>Bacteria</taxon>
        <taxon>Pseudomonadati</taxon>
        <taxon>Bacteroidota</taxon>
        <taxon>Flavobacteriia</taxon>
        <taxon>Flavobacteriales</taxon>
        <taxon>Flavobacteriaceae</taxon>
        <taxon>Flavobacterium</taxon>
    </lineage>
</organism>
<dbReference type="InterPro" id="IPR008201">
    <property type="entry name" value="HepT-like"/>
</dbReference>
<dbReference type="InterPro" id="IPR051813">
    <property type="entry name" value="HepT_RNase_toxin"/>
</dbReference>
<protein>
    <submittedName>
        <fullName evidence="7">DUF86 domain-containing protein</fullName>
    </submittedName>
</protein>
<dbReference type="RefSeq" id="WP_408080978.1">
    <property type="nucleotide sequence ID" value="NZ_JBELQA010000003.1"/>
</dbReference>
<keyword evidence="4" id="KW-0547">Nucleotide-binding</keyword>
<keyword evidence="8" id="KW-1185">Reference proteome</keyword>
<proteinExistence type="inferred from homology"/>
<evidence type="ECO:0000256" key="2">
    <source>
        <dbReference type="ARBA" id="ARBA00022649"/>
    </source>
</evidence>
<comment type="caution">
    <text evidence="7">The sequence shown here is derived from an EMBL/GenBank/DDBJ whole genome shotgun (WGS) entry which is preliminary data.</text>
</comment>